<keyword evidence="15" id="KW-1185">Reference proteome</keyword>
<feature type="region of interest" description="Disordered" evidence="12">
    <location>
        <begin position="753"/>
        <end position="775"/>
    </location>
</feature>
<feature type="compositionally biased region" description="Basic and acidic residues" evidence="12">
    <location>
        <begin position="86"/>
        <end position="95"/>
    </location>
</feature>
<dbReference type="PROSITE" id="PS51434">
    <property type="entry name" value="NUP_C"/>
    <property type="match status" value="1"/>
</dbReference>
<dbReference type="GO" id="GO:0000973">
    <property type="term" value="P:post-transcriptional tethering of RNA polymerase II gene DNA at nuclear periphery"/>
    <property type="evidence" value="ECO:0007669"/>
    <property type="project" value="TreeGrafter"/>
</dbReference>
<organism evidence="14 15">
    <name type="scientific">Acipenser ruthenus</name>
    <name type="common">Sterlet sturgeon</name>
    <dbReference type="NCBI Taxonomy" id="7906"/>
    <lineage>
        <taxon>Eukaryota</taxon>
        <taxon>Metazoa</taxon>
        <taxon>Chordata</taxon>
        <taxon>Craniata</taxon>
        <taxon>Vertebrata</taxon>
        <taxon>Euteleostomi</taxon>
        <taxon>Actinopterygii</taxon>
        <taxon>Chondrostei</taxon>
        <taxon>Acipenseriformes</taxon>
        <taxon>Acipenseridae</taxon>
        <taxon>Acipenser</taxon>
    </lineage>
</organism>
<comment type="subcellular location">
    <subcellularLocation>
        <location evidence="2">Nucleus membrane</location>
        <topology evidence="2">Peripheral membrane protein</topology>
        <orientation evidence="2">Nucleoplasmic side</orientation>
    </subcellularLocation>
    <subcellularLocation>
        <location evidence="1">Nucleus</location>
        <location evidence="1">Nuclear pore complex</location>
    </subcellularLocation>
</comment>
<dbReference type="GO" id="GO:0031965">
    <property type="term" value="C:nuclear membrane"/>
    <property type="evidence" value="ECO:0007669"/>
    <property type="project" value="UniProtKB-SubCell"/>
</dbReference>
<dbReference type="GO" id="GO:0008139">
    <property type="term" value="F:nuclear localization sequence binding"/>
    <property type="evidence" value="ECO:0007669"/>
    <property type="project" value="TreeGrafter"/>
</dbReference>
<evidence type="ECO:0000256" key="3">
    <source>
        <dbReference type="ARBA" id="ARBA00008926"/>
    </source>
</evidence>
<name>A0A444V1I8_ACIRT</name>
<dbReference type="PANTHER" id="PTHR23198">
    <property type="entry name" value="NUCLEOPORIN"/>
    <property type="match status" value="1"/>
</dbReference>
<evidence type="ECO:0000256" key="9">
    <source>
        <dbReference type="ARBA" id="ARBA00023010"/>
    </source>
</evidence>
<dbReference type="Gene3D" id="1.25.40.690">
    <property type="match status" value="1"/>
</dbReference>
<feature type="compositionally biased region" description="Acidic residues" evidence="12">
    <location>
        <begin position="521"/>
        <end position="534"/>
    </location>
</feature>
<evidence type="ECO:0000256" key="12">
    <source>
        <dbReference type="SAM" id="MobiDB-lite"/>
    </source>
</evidence>
<dbReference type="GO" id="GO:0006606">
    <property type="term" value="P:protein import into nucleus"/>
    <property type="evidence" value="ECO:0007669"/>
    <property type="project" value="TreeGrafter"/>
</dbReference>
<feature type="non-terminal residue" evidence="14">
    <location>
        <position position="1"/>
    </location>
</feature>
<evidence type="ECO:0000313" key="14">
    <source>
        <dbReference type="EMBL" id="RXM94326.1"/>
    </source>
</evidence>
<dbReference type="SUPFAM" id="SSF82215">
    <property type="entry name" value="C-terminal autoproteolytic domain of nucleoporin nup98"/>
    <property type="match status" value="1"/>
</dbReference>
<keyword evidence="7" id="KW-0509">mRNA transport</keyword>
<evidence type="ECO:0000256" key="1">
    <source>
        <dbReference type="ARBA" id="ARBA00004567"/>
    </source>
</evidence>
<dbReference type="GO" id="GO:0006405">
    <property type="term" value="P:RNA export from nucleus"/>
    <property type="evidence" value="ECO:0007669"/>
    <property type="project" value="TreeGrafter"/>
</dbReference>
<dbReference type="GO" id="GO:0044614">
    <property type="term" value="C:nuclear pore cytoplasmic filaments"/>
    <property type="evidence" value="ECO:0007669"/>
    <property type="project" value="TreeGrafter"/>
</dbReference>
<keyword evidence="11" id="KW-0539">Nucleus</keyword>
<accession>A0A444V1I8</accession>
<gene>
    <name evidence="14" type="ORF">EOD39_18109</name>
</gene>
<keyword evidence="5" id="KW-0813">Transport</keyword>
<evidence type="ECO:0000256" key="7">
    <source>
        <dbReference type="ARBA" id="ARBA00022816"/>
    </source>
</evidence>
<keyword evidence="8" id="KW-0653">Protein transport</keyword>
<comment type="similarity">
    <text evidence="3">Belongs to the nucleoporin GLFG family.</text>
</comment>
<keyword evidence="6" id="KW-0068">Autocatalytic cleavage</keyword>
<feature type="region of interest" description="Disordered" evidence="12">
    <location>
        <begin position="176"/>
        <end position="234"/>
    </location>
</feature>
<evidence type="ECO:0000259" key="13">
    <source>
        <dbReference type="PROSITE" id="PS51434"/>
    </source>
</evidence>
<feature type="compositionally biased region" description="Basic and acidic residues" evidence="12">
    <location>
        <begin position="753"/>
        <end position="764"/>
    </location>
</feature>
<evidence type="ECO:0000256" key="2">
    <source>
        <dbReference type="ARBA" id="ARBA00004620"/>
    </source>
</evidence>
<dbReference type="InterPro" id="IPR021967">
    <property type="entry name" value="Nup98_C"/>
</dbReference>
<dbReference type="Pfam" id="PF12110">
    <property type="entry name" value="Nup96"/>
    <property type="match status" value="1"/>
</dbReference>
<evidence type="ECO:0000256" key="8">
    <source>
        <dbReference type="ARBA" id="ARBA00022927"/>
    </source>
</evidence>
<evidence type="ECO:0000256" key="4">
    <source>
        <dbReference type="ARBA" id="ARBA00013472"/>
    </source>
</evidence>
<dbReference type="InterPro" id="IPR036903">
    <property type="entry name" value="Nup98_auto-Pept-S59_dom_sf"/>
</dbReference>
<dbReference type="Gene3D" id="3.30.1610.10">
    <property type="entry name" value="Peptidase S59, nucleoporin"/>
    <property type="match status" value="1"/>
</dbReference>
<reference evidence="14 15" key="1">
    <citation type="submission" date="2019-01" db="EMBL/GenBank/DDBJ databases">
        <title>Draft Genome and Complete Hox-Cluster Characterization of the Sterlet Sturgeon (Acipenser ruthenus).</title>
        <authorList>
            <person name="Wei Q."/>
        </authorList>
    </citation>
    <scope>NUCLEOTIDE SEQUENCE [LARGE SCALE GENOMIC DNA]</scope>
    <source>
        <strain evidence="14">WHYD16114868_AA</strain>
        <tissue evidence="14">Blood</tissue>
    </source>
</reference>
<dbReference type="GO" id="GO:0017056">
    <property type="term" value="F:structural constituent of nuclear pore"/>
    <property type="evidence" value="ECO:0007669"/>
    <property type="project" value="InterPro"/>
</dbReference>
<evidence type="ECO:0000256" key="10">
    <source>
        <dbReference type="ARBA" id="ARBA00023132"/>
    </source>
</evidence>
<evidence type="ECO:0000256" key="5">
    <source>
        <dbReference type="ARBA" id="ARBA00022448"/>
    </source>
</evidence>
<evidence type="ECO:0000256" key="6">
    <source>
        <dbReference type="ARBA" id="ARBA00022813"/>
    </source>
</evidence>
<feature type="compositionally biased region" description="Basic and acidic residues" evidence="12">
    <location>
        <begin position="195"/>
        <end position="205"/>
    </location>
</feature>
<keyword evidence="10" id="KW-0906">Nuclear pore complex</keyword>
<dbReference type="FunFam" id="1.25.40.690:FF:000001">
    <property type="entry name" value="Nuclear pore complex protein Nup98-Nup96"/>
    <property type="match status" value="1"/>
</dbReference>
<sequence length="1219" mass="136603">VGAGHTSLFGNNQPKLGSTLGGVGSFGTPGFNAAASNLAFGAPPQPVVLTDPNATAAQQAVLQQQINALAYSPFGDSPLFRNPMSDPKKKEERLKPTNPAAQKALTTPTHYKLTPRPATRVRPKALTSSGSSKSQLFDGLDDDEPSLASGSFMPRKSIKKLVLKNLNGSSLYSEMSREADDLASPSDYPENGQRSIEEDSRHQENERDEEDPEVTKFYTNPIAKPIPHTPEGKQTVSMHDTIAELNVRNVLRNGLEASSEEVSLGEDSLQDLSLLLDLLVVGGVGAGIVLARVGYYTIPPMDELAKMTNENGECIVENFTIGRKGYGSIYYPGEVNVTNLNLDEIVHFRRKEVIVYPDDQTKPPVGEELNRRAEVTLDGVWPNDKTTCTQIKSLERLTEMNYEGRLENASRKQGARFLEYRPETGSWVFEVAHFSKYGLQDSDEEDEVPPTKTDAKKLKTAPVLLAGQQQPPPAQQMALNGKLTPLPLSPGMLEQLGRVTELDSDMADITQEPPPDHMLDENDDEERQDGESPTEQEPVSASSHIASSLGINPHTLQEASSGLTPQRLHMPSVPEPSRLSLWPTLAPSFFMPTPTPEVPLRTVGTRRQLGPVPLDRSVTLGKGKLLMDMALFMGRSFRVGWGPNWTLAHCGEQISQAKSLQQDQQTEAMGYGFLPKPSTFKQISEYPFKVNMEKVINVSERDVEEDLSLYRRPLAIELKHSTIITDEPCPLIQPAQGVDALHEYAEWISEVTKEPDSVDERVPTEELDPDSEMQSEYRQRLQRRRAFSYWLSQSAARRIEEEVALSQHKSHVEATFSYLTGNRISEACRLAQQSGEHRLSLLLSQASGSQHSRELLSMQLVDWNRLQTDSFIQEERLRIYALLAGIPVWQSSESYINVCSELDWKRCVAIHLWYMLPPTASIADALSKYEEAFQGSSECQKYACSPLPPYLDDSQLGLEEFEDTEESKRPLYDICFHLLKLYSDRQRERAVREMLSLHCPLVETQDSAERERFLTENLCLPVQWIHEAKATRACREGDKHKEALHLFKAGHWNQCHKLVVQYLASDAIINENHGYLLEFLEGLASPDRCTVIQDWDISGRVFLDYIHVLQTLDGIQKLEGPGYELERLHTEVTSLCSRIELIQCTTARDRLAQSEMAKRLANILRVVLSLGWEGAPDLKRVPLRHLAPHIGHLPMPEDYALEELRGLTQAYLRELIVSQ</sequence>
<keyword evidence="9" id="KW-0811">Translocation</keyword>
<dbReference type="Pfam" id="PF04096">
    <property type="entry name" value="Nucleoporin2"/>
    <property type="match status" value="1"/>
</dbReference>
<feature type="compositionally biased region" description="Low complexity" evidence="12">
    <location>
        <begin position="469"/>
        <end position="479"/>
    </location>
</feature>
<dbReference type="Proteomes" id="UP000289886">
    <property type="component" value="Unassembled WGS sequence"/>
</dbReference>
<proteinExistence type="inferred from homology"/>
<dbReference type="FunFam" id="3.30.1610.10:FF:000001">
    <property type="entry name" value="Nuclear pore complex protein Nup98-Nup96"/>
    <property type="match status" value="1"/>
</dbReference>
<protein>
    <recommendedName>
        <fullName evidence="4">Nuclear pore complex protein Nup98-Nup96</fullName>
    </recommendedName>
</protein>
<dbReference type="PANTHER" id="PTHR23198:SF6">
    <property type="entry name" value="NUCLEAR PORE COMPLEX PROTEIN NUP98-NUP96"/>
    <property type="match status" value="1"/>
</dbReference>
<dbReference type="EMBL" id="SCEB01003500">
    <property type="protein sequence ID" value="RXM94326.1"/>
    <property type="molecule type" value="Genomic_DNA"/>
</dbReference>
<dbReference type="AlphaFoldDB" id="A0A444V1I8"/>
<feature type="domain" description="Peptidase S59" evidence="13">
    <location>
        <begin position="292"/>
        <end position="434"/>
    </location>
</feature>
<dbReference type="InterPro" id="IPR007230">
    <property type="entry name" value="Nup98_auto-Pept-S59_dom"/>
</dbReference>
<feature type="region of interest" description="Disordered" evidence="12">
    <location>
        <begin position="507"/>
        <end position="544"/>
    </location>
</feature>
<feature type="compositionally biased region" description="Polar residues" evidence="12">
    <location>
        <begin position="535"/>
        <end position="544"/>
    </location>
</feature>
<dbReference type="GO" id="GO:0003723">
    <property type="term" value="F:RNA binding"/>
    <property type="evidence" value="ECO:0007669"/>
    <property type="project" value="TreeGrafter"/>
</dbReference>
<evidence type="ECO:0000313" key="15">
    <source>
        <dbReference type="Proteomes" id="UP000289886"/>
    </source>
</evidence>
<dbReference type="InterPro" id="IPR037665">
    <property type="entry name" value="Nucleoporin_S59-like"/>
</dbReference>
<feature type="region of interest" description="Disordered" evidence="12">
    <location>
        <begin position="469"/>
        <end position="491"/>
    </location>
</feature>
<comment type="caution">
    <text evidence="14">The sequence shown here is derived from an EMBL/GenBank/DDBJ whole genome shotgun (WGS) entry which is preliminary data.</text>
</comment>
<feature type="region of interest" description="Disordered" evidence="12">
    <location>
        <begin position="73"/>
        <end position="142"/>
    </location>
</feature>
<feature type="compositionally biased region" description="Polar residues" evidence="12">
    <location>
        <begin position="126"/>
        <end position="135"/>
    </location>
</feature>
<evidence type="ECO:0000256" key="11">
    <source>
        <dbReference type="ARBA" id="ARBA00023242"/>
    </source>
</evidence>
<dbReference type="GO" id="GO:0051028">
    <property type="term" value="P:mRNA transport"/>
    <property type="evidence" value="ECO:0007669"/>
    <property type="project" value="UniProtKB-KW"/>
</dbReference>
<dbReference type="GO" id="GO:0034398">
    <property type="term" value="P:telomere tethering at nuclear periphery"/>
    <property type="evidence" value="ECO:0007669"/>
    <property type="project" value="TreeGrafter"/>
</dbReference>